<comment type="caution">
    <text evidence="2">The sequence shown here is derived from an EMBL/GenBank/DDBJ whole genome shotgun (WGS) entry which is preliminary data.</text>
</comment>
<keyword evidence="3" id="KW-1185">Reference proteome</keyword>
<name>A0ABW1P816_9PSEU</name>
<evidence type="ECO:0000313" key="3">
    <source>
        <dbReference type="Proteomes" id="UP001596220"/>
    </source>
</evidence>
<sequence length="120" mass="11967">MPRAAALTLLAYDVRVPYPGGLRSPTGAADLALLVPARAGSVRVPEPVAAHAFPDSRALPGVGDIAHVGHTVGVLTEADPLRPIVQAAPDAAARPPTASGTIPGSCSIPGAGPRRSSDPT</sequence>
<dbReference type="EMBL" id="JBHSQO010000020">
    <property type="protein sequence ID" value="MFC6091719.1"/>
    <property type="molecule type" value="Genomic_DNA"/>
</dbReference>
<evidence type="ECO:0000313" key="2">
    <source>
        <dbReference type="EMBL" id="MFC6091719.1"/>
    </source>
</evidence>
<organism evidence="2 3">
    <name type="scientific">Saccharothrix lopnurensis</name>
    <dbReference type="NCBI Taxonomy" id="1670621"/>
    <lineage>
        <taxon>Bacteria</taxon>
        <taxon>Bacillati</taxon>
        <taxon>Actinomycetota</taxon>
        <taxon>Actinomycetes</taxon>
        <taxon>Pseudonocardiales</taxon>
        <taxon>Pseudonocardiaceae</taxon>
        <taxon>Saccharothrix</taxon>
    </lineage>
</organism>
<protein>
    <submittedName>
        <fullName evidence="2">Uncharacterized protein</fullName>
    </submittedName>
</protein>
<accession>A0ABW1P816</accession>
<gene>
    <name evidence="2" type="ORF">ACFP3R_20820</name>
</gene>
<dbReference type="Proteomes" id="UP001596220">
    <property type="component" value="Unassembled WGS sequence"/>
</dbReference>
<evidence type="ECO:0000256" key="1">
    <source>
        <dbReference type="SAM" id="MobiDB-lite"/>
    </source>
</evidence>
<reference evidence="3" key="1">
    <citation type="journal article" date="2019" name="Int. J. Syst. Evol. Microbiol.">
        <title>The Global Catalogue of Microorganisms (GCM) 10K type strain sequencing project: providing services to taxonomists for standard genome sequencing and annotation.</title>
        <authorList>
            <consortium name="The Broad Institute Genomics Platform"/>
            <consortium name="The Broad Institute Genome Sequencing Center for Infectious Disease"/>
            <person name="Wu L."/>
            <person name="Ma J."/>
        </authorList>
    </citation>
    <scope>NUCLEOTIDE SEQUENCE [LARGE SCALE GENOMIC DNA]</scope>
    <source>
        <strain evidence="3">CGMCC 4.7246</strain>
    </source>
</reference>
<proteinExistence type="predicted"/>
<dbReference type="RefSeq" id="WP_380638020.1">
    <property type="nucleotide sequence ID" value="NZ_JBHSQO010000020.1"/>
</dbReference>
<feature type="region of interest" description="Disordered" evidence="1">
    <location>
        <begin position="90"/>
        <end position="120"/>
    </location>
</feature>